<feature type="compositionally biased region" description="Basic and acidic residues" evidence="6">
    <location>
        <begin position="491"/>
        <end position="504"/>
    </location>
</feature>
<keyword evidence="5" id="KW-0804">Transcription</keyword>
<feature type="compositionally biased region" description="Polar residues" evidence="6">
    <location>
        <begin position="1217"/>
        <end position="1240"/>
    </location>
</feature>
<evidence type="ECO:0000256" key="4">
    <source>
        <dbReference type="ARBA" id="ARBA00023015"/>
    </source>
</evidence>
<evidence type="ECO:0008006" key="11">
    <source>
        <dbReference type="Google" id="ProtNLM"/>
    </source>
</evidence>
<feature type="region of interest" description="Disordered" evidence="6">
    <location>
        <begin position="166"/>
        <end position="508"/>
    </location>
</feature>
<evidence type="ECO:0000256" key="1">
    <source>
        <dbReference type="ARBA" id="ARBA00022603"/>
    </source>
</evidence>
<feature type="domain" description="SET" evidence="7">
    <location>
        <begin position="1058"/>
        <end position="1175"/>
    </location>
</feature>
<dbReference type="Gene3D" id="2.170.270.10">
    <property type="entry name" value="SET domain"/>
    <property type="match status" value="1"/>
</dbReference>
<keyword evidence="3" id="KW-0949">S-adenosyl-L-methionine</keyword>
<keyword evidence="10" id="KW-1185">Reference proteome</keyword>
<dbReference type="InterPro" id="IPR001214">
    <property type="entry name" value="SET_dom"/>
</dbReference>
<gene>
    <name evidence="9" type="ORF">B0A55_05917</name>
</gene>
<dbReference type="Proteomes" id="UP000309340">
    <property type="component" value="Unassembled WGS sequence"/>
</dbReference>
<protein>
    <recommendedName>
        <fullName evidence="11">SET domain-containing protein</fullName>
    </recommendedName>
</protein>
<evidence type="ECO:0000256" key="5">
    <source>
        <dbReference type="ARBA" id="ARBA00023163"/>
    </source>
</evidence>
<dbReference type="GO" id="GO:0005634">
    <property type="term" value="C:nucleus"/>
    <property type="evidence" value="ECO:0007669"/>
    <property type="project" value="TreeGrafter"/>
</dbReference>
<dbReference type="SMART" id="SM00317">
    <property type="entry name" value="SET"/>
    <property type="match status" value="1"/>
</dbReference>
<evidence type="ECO:0000259" key="8">
    <source>
        <dbReference type="PROSITE" id="PS51633"/>
    </source>
</evidence>
<feature type="compositionally biased region" description="Acidic residues" evidence="6">
    <location>
        <begin position="1300"/>
        <end position="1325"/>
    </location>
</feature>
<sequence length="1331" mass="145190">MSFIQYLSSGGVLHAYDTNARRKTIPVNAAVLQEIQRRLAGNNRSFNIKLPHTVIVNNRTAEGSISVMPRPVVDLSMDDGDDNEPTRDQQTRRKRPDNANGAKRGNVVFGPRADIAAVKGLPDRSNDRTNDATGSKNHATASKSDPTEPRGKATFGSVREGLMLLNSRSKSTLETLKESTPKTAHMQSHANGSSSTKDGDPSSGAKAGARKTESAVAVDCAGVTPSAGSLRSSSAKATASLAGVKRPREGAPSPWPTKRQRFDTQSIDGPSSSGRVPAEIDRQPSAPRTSEPSKTPARKTASSQPSIDLTGSPPKKSKPRQSKDVVDLISDEDDDDDPVEIVSATKRTKPNATKALPSTPRAWPNGQAATKDKKDTGKRTATPAKAQSPPRDECPETPVAAKRVQLDAPAQAEAGVGNKSQSQEKDPAPRIEGQKLATAAVSSVKDAAVDELDARIEKQTPERTRTLPQSGKRQDPLGPTVTSPAQKKRAKCPEDRVDSAHSDGEDCNATGTTHIGALRDVLPVDKRAVPAEARDKALASERDVVGFGSETAPDSRPAQMSASPIAALGLSKQVESVLGKYLEELRGDNEYWNRVLLKRARLSLEVRPAAAAAGSAHDKADVPYSFANLKPLKLTNVAKGAPAGRLVKFQVQPMSTAGKGMKTTFACPVVGIDAPIDMPSYAHYVSIKDNFLAPNVTTMQAWPYFHDEFDYSAKGGGLKEMYELDVDGRSKKLLRLAQAHEIEEYVESALRDLEITWADVLRFLLESDPGPDVGTDEDALQALVRREESCKEDFTRKAERTPIVLSSLAPSTPEKLAKAAALCENFLRMTKFSLWHVARRHMYDAVKDETSDDATADLDKLTCGICLRLDCPYHGALKEYEDADDEDEMDPAVLTDIVQPLNVNHRTRTALAPRTEMTEGEQAGPVNKRTLQYWQGFVYESEEREPFQPCNHPGTSCEDALCSCFTEMLACEKTCACSSNCSRKYQGCTCRHDKLRKNQSIICFEDDRCFCFSLGRECDPDLCGTCGVEDVLDPLNRYDTDILRKRCHHASIQRRVPKRTVVGDSRIHGLGLYAGENIKKHEFVGEYKGELIDKAEADRRGAVYEHQKLSYLFSLNKSQEVDSTYFGTKIRFINHASGSVGNLYPRVFLVNTAQRIALFANEDIKIGDELFFDYGPQFPEEQLSGKKAIKSVPRTHRANALREEFYDVARVRDDQGNTRATKAAGQQQKGRAVKTETTTLGKHGGARFGAGRRPSRKSALPEREGEGEIDLDDVQSAEARLSAYNIADDGPRKIDAGPGAEDESDDFEPGGSAEEESEDSEVEVAESEHGC</sequence>
<accession>A0A4U0XI08</accession>
<feature type="region of interest" description="Disordered" evidence="6">
    <location>
        <begin position="69"/>
        <end position="154"/>
    </location>
</feature>
<keyword evidence="2" id="KW-0808">Transferase</keyword>
<proteinExistence type="predicted"/>
<feature type="compositionally biased region" description="Polar residues" evidence="6">
    <location>
        <begin position="263"/>
        <end position="274"/>
    </location>
</feature>
<feature type="compositionally biased region" description="Basic and acidic residues" evidence="6">
    <location>
        <begin position="422"/>
        <end position="433"/>
    </location>
</feature>
<dbReference type="STRING" id="329884.A0A4U0XI08"/>
<dbReference type="GO" id="GO:0032259">
    <property type="term" value="P:methylation"/>
    <property type="evidence" value="ECO:0007669"/>
    <property type="project" value="UniProtKB-KW"/>
</dbReference>
<name>A0A4U0XI08_9PEZI</name>
<feature type="compositionally biased region" description="Polar residues" evidence="6">
    <location>
        <begin position="181"/>
        <end position="196"/>
    </location>
</feature>
<evidence type="ECO:0000313" key="10">
    <source>
        <dbReference type="Proteomes" id="UP000309340"/>
    </source>
</evidence>
<feature type="compositionally biased region" description="Basic and acidic residues" evidence="6">
    <location>
        <begin position="452"/>
        <end position="465"/>
    </location>
</feature>
<dbReference type="Pfam" id="PF00856">
    <property type="entry name" value="SET"/>
    <property type="match status" value="1"/>
</dbReference>
<organism evidence="9 10">
    <name type="scientific">Friedmanniomyces simplex</name>
    <dbReference type="NCBI Taxonomy" id="329884"/>
    <lineage>
        <taxon>Eukaryota</taxon>
        <taxon>Fungi</taxon>
        <taxon>Dikarya</taxon>
        <taxon>Ascomycota</taxon>
        <taxon>Pezizomycotina</taxon>
        <taxon>Dothideomycetes</taxon>
        <taxon>Dothideomycetidae</taxon>
        <taxon>Mycosphaerellales</taxon>
        <taxon>Teratosphaeriaceae</taxon>
        <taxon>Friedmanniomyces</taxon>
    </lineage>
</organism>
<dbReference type="OrthoDB" id="6141102at2759"/>
<feature type="compositionally biased region" description="Polar residues" evidence="6">
    <location>
        <begin position="131"/>
        <end position="144"/>
    </location>
</feature>
<feature type="compositionally biased region" description="Acidic residues" evidence="6">
    <location>
        <begin position="329"/>
        <end position="339"/>
    </location>
</feature>
<feature type="compositionally biased region" description="Polar residues" evidence="6">
    <location>
        <begin position="226"/>
        <end position="237"/>
    </location>
</feature>
<feature type="region of interest" description="Disordered" evidence="6">
    <location>
        <begin position="1212"/>
        <end position="1331"/>
    </location>
</feature>
<evidence type="ECO:0000256" key="6">
    <source>
        <dbReference type="SAM" id="MobiDB-lite"/>
    </source>
</evidence>
<evidence type="ECO:0000313" key="9">
    <source>
        <dbReference type="EMBL" id="TKA75726.1"/>
    </source>
</evidence>
<keyword evidence="4" id="KW-0805">Transcription regulation</keyword>
<dbReference type="PANTHER" id="PTHR45747:SF4">
    <property type="entry name" value="HISTONE-LYSINE N-METHYLTRANSFERASE E(Z)"/>
    <property type="match status" value="1"/>
</dbReference>
<dbReference type="GO" id="GO:0031507">
    <property type="term" value="P:heterochromatin formation"/>
    <property type="evidence" value="ECO:0007669"/>
    <property type="project" value="TreeGrafter"/>
</dbReference>
<dbReference type="PROSITE" id="PS50280">
    <property type="entry name" value="SET"/>
    <property type="match status" value="1"/>
</dbReference>
<evidence type="ECO:0000256" key="2">
    <source>
        <dbReference type="ARBA" id="ARBA00022679"/>
    </source>
</evidence>
<dbReference type="SUPFAM" id="SSF82199">
    <property type="entry name" value="SET domain"/>
    <property type="match status" value="1"/>
</dbReference>
<feature type="domain" description="CXC" evidence="8">
    <location>
        <begin position="928"/>
        <end position="1043"/>
    </location>
</feature>
<dbReference type="PROSITE" id="PS51633">
    <property type="entry name" value="CXC"/>
    <property type="match status" value="1"/>
</dbReference>
<feature type="compositionally biased region" description="Polar residues" evidence="6">
    <location>
        <begin position="300"/>
        <end position="309"/>
    </location>
</feature>
<dbReference type="InterPro" id="IPR026489">
    <property type="entry name" value="CXC_dom"/>
</dbReference>
<feature type="compositionally biased region" description="Low complexity" evidence="6">
    <location>
        <begin position="437"/>
        <end position="446"/>
    </location>
</feature>
<dbReference type="PANTHER" id="PTHR45747">
    <property type="entry name" value="HISTONE-LYSINE N-METHYLTRANSFERASE E(Z)"/>
    <property type="match status" value="1"/>
</dbReference>
<dbReference type="InterPro" id="IPR046341">
    <property type="entry name" value="SET_dom_sf"/>
</dbReference>
<comment type="caution">
    <text evidence="9">The sequence shown here is derived from an EMBL/GenBank/DDBJ whole genome shotgun (WGS) entry which is preliminary data.</text>
</comment>
<dbReference type="EMBL" id="NAJQ01000184">
    <property type="protein sequence ID" value="TKA75726.1"/>
    <property type="molecule type" value="Genomic_DNA"/>
</dbReference>
<dbReference type="InterPro" id="IPR045318">
    <property type="entry name" value="EZH1/2-like"/>
</dbReference>
<evidence type="ECO:0000259" key="7">
    <source>
        <dbReference type="PROSITE" id="PS50280"/>
    </source>
</evidence>
<feature type="compositionally biased region" description="Basic and acidic residues" evidence="6">
    <location>
        <begin position="121"/>
        <end position="130"/>
    </location>
</feature>
<keyword evidence="1" id="KW-0489">Methyltransferase</keyword>
<dbReference type="GO" id="GO:0003682">
    <property type="term" value="F:chromatin binding"/>
    <property type="evidence" value="ECO:0007669"/>
    <property type="project" value="TreeGrafter"/>
</dbReference>
<dbReference type="GO" id="GO:0046976">
    <property type="term" value="F:histone H3K27 methyltransferase activity"/>
    <property type="evidence" value="ECO:0007669"/>
    <property type="project" value="TreeGrafter"/>
</dbReference>
<evidence type="ECO:0000256" key="3">
    <source>
        <dbReference type="ARBA" id="ARBA00022691"/>
    </source>
</evidence>
<reference evidence="9 10" key="1">
    <citation type="submission" date="2017-03" db="EMBL/GenBank/DDBJ databases">
        <title>Genomes of endolithic fungi from Antarctica.</title>
        <authorList>
            <person name="Coleine C."/>
            <person name="Masonjones S."/>
            <person name="Stajich J.E."/>
        </authorList>
    </citation>
    <scope>NUCLEOTIDE SEQUENCE [LARGE SCALE GENOMIC DNA]</scope>
    <source>
        <strain evidence="9 10">CCFEE 5184</strain>
    </source>
</reference>